<dbReference type="GeneID" id="94293902"/>
<dbReference type="Gene3D" id="1.20.890.10">
    <property type="entry name" value="cAMP-dependent protein kinase regulatory subunit, dimerization-anchoring domain"/>
    <property type="match status" value="1"/>
</dbReference>
<organism evidence="4 5">
    <name type="scientific">Porcisia hertigi</name>
    <dbReference type="NCBI Taxonomy" id="2761500"/>
    <lineage>
        <taxon>Eukaryota</taxon>
        <taxon>Discoba</taxon>
        <taxon>Euglenozoa</taxon>
        <taxon>Kinetoplastea</taxon>
        <taxon>Metakinetoplastina</taxon>
        <taxon>Trypanosomatida</taxon>
        <taxon>Trypanosomatidae</taxon>
        <taxon>Leishmaniinae</taxon>
        <taxon>Porcisia</taxon>
    </lineage>
</organism>
<dbReference type="GO" id="GO:0048188">
    <property type="term" value="C:Set1C/COMPASS complex"/>
    <property type="evidence" value="ECO:0007669"/>
    <property type="project" value="InterPro"/>
</dbReference>
<feature type="compositionally biased region" description="Acidic residues" evidence="3">
    <location>
        <begin position="557"/>
        <end position="572"/>
    </location>
</feature>
<keyword evidence="2" id="KW-0175">Coiled coil</keyword>
<dbReference type="Proteomes" id="UP000674318">
    <property type="component" value="Unassembled WGS sequence"/>
</dbReference>
<evidence type="ECO:0000313" key="4">
    <source>
        <dbReference type="EMBL" id="KAG5510825.1"/>
    </source>
</evidence>
<feature type="region of interest" description="Disordered" evidence="3">
    <location>
        <begin position="321"/>
        <end position="356"/>
    </location>
</feature>
<feature type="region of interest" description="Disordered" evidence="3">
    <location>
        <begin position="548"/>
        <end position="572"/>
    </location>
</feature>
<sequence length="572" mass="63877">MDSAYLKNHVGVLLAKGIAETVTAQPSNPQEYLALFLLHQLQDEERRAYASTQKGKVNALRQEWSERRALREKTAADVIQRSFRRFQVHLRRKRAAEEALREAYEETEAEVEELLDEEEALKAGKGGEDAEENGEGTTSDKDPAARAAAALEDKETAMSESRREFFKSQRFLLTLPKSAVGELKHMLEDMAECVRVAQDATLGAYHRAAAQEAALVELVTAPSTANAEPVLSPAAAELAERLAEHRDHRFISIPYVTYLVFRCVCYLLLNSTPKDTNTAAKVAALLKPAVLVQHLRAFNPVSSYNRGVPLRLERLVPELAAAAGGDDDDGEGNAEERRRQDDAASEEALGAPFTQPTTRQVRRAARVLRICWLDGEYQCEVDPEEFYTEEMIEEDAAESDSDDEDKAPKEKLIPTLADEINAAAKARERVEELRNIVENQVKQRGGIVMYGVMRFVTAAVAYRQARDAVVQQRQDMGLSLDDLDELPEDEAEDPMNDEALVDEETGELDMVGVQALQERLGVDTEEALAKIWEIRDRRQREAYSMKAISLQRQLDASGEEDDEEEEGESEAA</sequence>
<evidence type="ECO:0000256" key="3">
    <source>
        <dbReference type="SAM" id="MobiDB-lite"/>
    </source>
</evidence>
<reference evidence="4 5" key="1">
    <citation type="submission" date="2021-02" db="EMBL/GenBank/DDBJ databases">
        <title>Porcisia hertigi Genome sequencing and assembly.</title>
        <authorList>
            <person name="Almutairi H."/>
            <person name="Gatherer D."/>
        </authorList>
    </citation>
    <scope>NUCLEOTIDE SEQUENCE [LARGE SCALE GENOMIC DNA]</scope>
    <source>
        <strain evidence="4 5">C119</strain>
    </source>
</reference>
<accession>A0A836YHC0</accession>
<dbReference type="AlphaFoldDB" id="A0A836YHC0"/>
<dbReference type="InterPro" id="IPR007858">
    <property type="entry name" value="Dpy-30_motif"/>
</dbReference>
<dbReference type="InterPro" id="IPR037856">
    <property type="entry name" value="Sdc1/DPY30"/>
</dbReference>
<evidence type="ECO:0000256" key="1">
    <source>
        <dbReference type="ARBA" id="ARBA00010849"/>
    </source>
</evidence>
<proteinExistence type="inferred from homology"/>
<evidence type="ECO:0000256" key="2">
    <source>
        <dbReference type="SAM" id="Coils"/>
    </source>
</evidence>
<feature type="region of interest" description="Disordered" evidence="3">
    <location>
        <begin position="121"/>
        <end position="145"/>
    </location>
</feature>
<evidence type="ECO:0000313" key="5">
    <source>
        <dbReference type="Proteomes" id="UP000674318"/>
    </source>
</evidence>
<dbReference type="InterPro" id="IPR049630">
    <property type="entry name" value="DYDC-like_DD"/>
</dbReference>
<feature type="coiled-coil region" evidence="2">
    <location>
        <begin position="416"/>
        <end position="443"/>
    </location>
</feature>
<gene>
    <name evidence="4" type="ORF">JKF63_07897</name>
</gene>
<comment type="similarity">
    <text evidence="1">Belongs to the dpy-30 family.</text>
</comment>
<dbReference type="Pfam" id="PF05186">
    <property type="entry name" value="Dpy-30"/>
    <property type="match status" value="1"/>
</dbReference>
<name>A0A836YHC0_9TRYP</name>
<keyword evidence="5" id="KW-1185">Reference proteome</keyword>
<dbReference type="RefSeq" id="XP_067759297.1">
    <property type="nucleotide sequence ID" value="XM_067903825.1"/>
</dbReference>
<dbReference type="OrthoDB" id="432281at2759"/>
<dbReference type="CDD" id="cd22966">
    <property type="entry name" value="DD_DYDC-like"/>
    <property type="match status" value="1"/>
</dbReference>
<protein>
    <submittedName>
        <fullName evidence="4">Uncharacterized protein</fullName>
    </submittedName>
</protein>
<dbReference type="PANTHER" id="PTHR23356:SF19">
    <property type="match status" value="1"/>
</dbReference>
<dbReference type="EMBL" id="JAFJZO010000008">
    <property type="protein sequence ID" value="KAG5510825.1"/>
    <property type="molecule type" value="Genomic_DNA"/>
</dbReference>
<dbReference type="KEGG" id="phet:94293902"/>
<dbReference type="PANTHER" id="PTHR23356">
    <property type="entry name" value="DPY30-RELATED"/>
    <property type="match status" value="1"/>
</dbReference>
<comment type="caution">
    <text evidence="4">The sequence shown here is derived from an EMBL/GenBank/DDBJ whole genome shotgun (WGS) entry which is preliminary data.</text>
</comment>